<organism evidence="2">
    <name type="scientific">marine sediment metagenome</name>
    <dbReference type="NCBI Taxonomy" id="412755"/>
    <lineage>
        <taxon>unclassified sequences</taxon>
        <taxon>metagenomes</taxon>
        <taxon>ecological metagenomes</taxon>
    </lineage>
</organism>
<gene>
    <name evidence="2" type="ORF">LCGC14_1956760</name>
</gene>
<feature type="domain" description="N-acetyltransferase" evidence="1">
    <location>
        <begin position="16"/>
        <end position="184"/>
    </location>
</feature>
<dbReference type="PROSITE" id="PS51186">
    <property type="entry name" value="GNAT"/>
    <property type="match status" value="1"/>
</dbReference>
<dbReference type="InterPro" id="IPR016181">
    <property type="entry name" value="Acyl_CoA_acyltransferase"/>
</dbReference>
<dbReference type="PANTHER" id="PTHR43415">
    <property type="entry name" value="SPERMIDINE N(1)-ACETYLTRANSFERASE"/>
    <property type="match status" value="1"/>
</dbReference>
<evidence type="ECO:0000259" key="1">
    <source>
        <dbReference type="PROSITE" id="PS51186"/>
    </source>
</evidence>
<dbReference type="SUPFAM" id="SSF55729">
    <property type="entry name" value="Acyl-CoA N-acyltransferases (Nat)"/>
    <property type="match status" value="1"/>
</dbReference>
<sequence>MDRIAEHDVVLSDGQLRLRPMTEGDWDILLKWNNDPEVLYFAEGDDVKSRTLADTQGIYRGVSRGAFVFIAELDGRPIGECWLQRMNIDRISQRHPGKDLRRIDLTIGRKELWGEGWGTKMIRMLTELGFEREGADAIFGLFVADYNPRSRRAFEKSGYVVEKVIELPPGRKARREYDMMITRESWTGGRKER</sequence>
<evidence type="ECO:0000313" key="2">
    <source>
        <dbReference type="EMBL" id="KKL85236.1"/>
    </source>
</evidence>
<dbReference type="GO" id="GO:0016747">
    <property type="term" value="F:acyltransferase activity, transferring groups other than amino-acyl groups"/>
    <property type="evidence" value="ECO:0007669"/>
    <property type="project" value="InterPro"/>
</dbReference>
<dbReference type="InterPro" id="IPR000182">
    <property type="entry name" value="GNAT_dom"/>
</dbReference>
<comment type="caution">
    <text evidence="2">The sequence shown here is derived from an EMBL/GenBank/DDBJ whole genome shotgun (WGS) entry which is preliminary data.</text>
</comment>
<proteinExistence type="predicted"/>
<dbReference type="EMBL" id="LAZR01021464">
    <property type="protein sequence ID" value="KKL85236.1"/>
    <property type="molecule type" value="Genomic_DNA"/>
</dbReference>
<dbReference type="AlphaFoldDB" id="A0A0F9G436"/>
<dbReference type="PANTHER" id="PTHR43415:SF3">
    <property type="entry name" value="GNAT-FAMILY ACETYLTRANSFERASE"/>
    <property type="match status" value="1"/>
</dbReference>
<dbReference type="Pfam" id="PF13302">
    <property type="entry name" value="Acetyltransf_3"/>
    <property type="match status" value="1"/>
</dbReference>
<name>A0A0F9G436_9ZZZZ</name>
<protein>
    <recommendedName>
        <fullName evidence="1">N-acetyltransferase domain-containing protein</fullName>
    </recommendedName>
</protein>
<accession>A0A0F9G436</accession>
<dbReference type="Gene3D" id="3.40.630.30">
    <property type="match status" value="1"/>
</dbReference>
<reference evidence="2" key="1">
    <citation type="journal article" date="2015" name="Nature">
        <title>Complex archaea that bridge the gap between prokaryotes and eukaryotes.</title>
        <authorList>
            <person name="Spang A."/>
            <person name="Saw J.H."/>
            <person name="Jorgensen S.L."/>
            <person name="Zaremba-Niedzwiedzka K."/>
            <person name="Martijn J."/>
            <person name="Lind A.E."/>
            <person name="van Eijk R."/>
            <person name="Schleper C."/>
            <person name="Guy L."/>
            <person name="Ettema T.J."/>
        </authorList>
    </citation>
    <scope>NUCLEOTIDE SEQUENCE</scope>
</reference>